<reference evidence="2" key="1">
    <citation type="journal article" date="2018" name="Nat. Microbiol.">
        <title>Leveraging single-cell genomics to expand the fungal tree of life.</title>
        <authorList>
            <person name="Ahrendt S.R."/>
            <person name="Quandt C.A."/>
            <person name="Ciobanu D."/>
            <person name="Clum A."/>
            <person name="Salamov A."/>
            <person name="Andreopoulos B."/>
            <person name="Cheng J.F."/>
            <person name="Woyke T."/>
            <person name="Pelin A."/>
            <person name="Henrissat B."/>
            <person name="Reynolds N.K."/>
            <person name="Benny G.L."/>
            <person name="Smith M.E."/>
            <person name="James T.Y."/>
            <person name="Grigoriev I.V."/>
        </authorList>
    </citation>
    <scope>NUCLEOTIDE SEQUENCE [LARGE SCALE GENOMIC DNA]</scope>
</reference>
<sequence length="242" mass="26484">MCSEIADKAYQRAYGSVEAVVSCAWENPTPTAGYFFAPAPDSIRQPLHQFLDPNGDRISSTPDITAASARTTRRRSHFRRGAKFFAGYERSSSTSTGVCDDGDKQVVEVRGEESGGVAFSQPEREMDDAVFLSSFPPRSVEVPKPKYPLALDCNRPSVGKVVGDSRLSAPIPPEMQNVVYNLHCRFNTWFPPSSPLSSPYPLLGWEVGLLCSVIAAPGSRWRFAVIAGPVPDVRRETGEDIL</sequence>
<dbReference type="Proteomes" id="UP000269721">
    <property type="component" value="Unassembled WGS sequence"/>
</dbReference>
<organism evidence="1 2">
    <name type="scientific">Blyttiomyces helicus</name>
    <dbReference type="NCBI Taxonomy" id="388810"/>
    <lineage>
        <taxon>Eukaryota</taxon>
        <taxon>Fungi</taxon>
        <taxon>Fungi incertae sedis</taxon>
        <taxon>Chytridiomycota</taxon>
        <taxon>Chytridiomycota incertae sedis</taxon>
        <taxon>Chytridiomycetes</taxon>
        <taxon>Chytridiomycetes incertae sedis</taxon>
        <taxon>Blyttiomyces</taxon>
    </lineage>
</organism>
<evidence type="ECO:0000313" key="1">
    <source>
        <dbReference type="EMBL" id="RKO84757.1"/>
    </source>
</evidence>
<keyword evidence="2" id="KW-1185">Reference proteome</keyword>
<proteinExistence type="predicted"/>
<accession>A0A4V1IPZ3</accession>
<dbReference type="EMBL" id="KZ999763">
    <property type="protein sequence ID" value="RKO84757.1"/>
    <property type="molecule type" value="Genomic_DNA"/>
</dbReference>
<name>A0A4V1IPZ3_9FUNG</name>
<gene>
    <name evidence="1" type="ORF">BDK51DRAFT_41578</name>
</gene>
<protein>
    <submittedName>
        <fullName evidence="1">Uncharacterized protein</fullName>
    </submittedName>
</protein>
<evidence type="ECO:0000313" key="2">
    <source>
        <dbReference type="Proteomes" id="UP000269721"/>
    </source>
</evidence>
<dbReference type="AlphaFoldDB" id="A0A4V1IPZ3"/>